<evidence type="ECO:0000256" key="1">
    <source>
        <dbReference type="ARBA" id="ARBA00004123"/>
    </source>
</evidence>
<comment type="subcellular location">
    <subcellularLocation>
        <location evidence="1">Nucleus</location>
    </subcellularLocation>
</comment>
<keyword evidence="2" id="KW-0805">Transcription regulation</keyword>
<proteinExistence type="predicted"/>
<dbReference type="GO" id="GO:0003700">
    <property type="term" value="F:DNA-binding transcription factor activity"/>
    <property type="evidence" value="ECO:0007669"/>
    <property type="project" value="InterPro"/>
</dbReference>
<dbReference type="GO" id="GO:0005634">
    <property type="term" value="C:nucleus"/>
    <property type="evidence" value="ECO:0007669"/>
    <property type="project" value="UniProtKB-SubCell"/>
</dbReference>
<dbReference type="InterPro" id="IPR046347">
    <property type="entry name" value="bZIP_sf"/>
</dbReference>
<dbReference type="Gene3D" id="1.20.5.170">
    <property type="match status" value="1"/>
</dbReference>
<keyword evidence="4" id="KW-0804">Transcription</keyword>
<evidence type="ECO:0000256" key="5">
    <source>
        <dbReference type="ARBA" id="ARBA00023242"/>
    </source>
</evidence>
<feature type="coiled-coil region" evidence="6">
    <location>
        <begin position="81"/>
        <end position="108"/>
    </location>
</feature>
<gene>
    <name evidence="9" type="primary">BZIP44_3</name>
    <name evidence="9" type="ORF">CK203_006189</name>
</gene>
<evidence type="ECO:0000313" key="10">
    <source>
        <dbReference type="Proteomes" id="UP000288805"/>
    </source>
</evidence>
<dbReference type="FunFam" id="1.20.5.170:FF:000020">
    <property type="entry name" value="BZIP transcription factor"/>
    <property type="match status" value="1"/>
</dbReference>
<feature type="compositionally biased region" description="Low complexity" evidence="7">
    <location>
        <begin position="1"/>
        <end position="17"/>
    </location>
</feature>
<accession>A0A438K5Q9</accession>
<keyword evidence="3" id="KW-0238">DNA-binding</keyword>
<dbReference type="PROSITE" id="PS00036">
    <property type="entry name" value="BZIP_BASIC"/>
    <property type="match status" value="1"/>
</dbReference>
<dbReference type="GO" id="GO:0003677">
    <property type="term" value="F:DNA binding"/>
    <property type="evidence" value="ECO:0007669"/>
    <property type="project" value="UniProtKB-KW"/>
</dbReference>
<dbReference type="AlphaFoldDB" id="A0A438K5Q9"/>
<dbReference type="CDD" id="cd14702">
    <property type="entry name" value="bZIP_plant_GBF1"/>
    <property type="match status" value="1"/>
</dbReference>
<comment type="caution">
    <text evidence="9">The sequence shown here is derived from an EMBL/GenBank/DDBJ whole genome shotgun (WGS) entry which is preliminary data.</text>
</comment>
<evidence type="ECO:0000313" key="9">
    <source>
        <dbReference type="EMBL" id="RVX16538.1"/>
    </source>
</evidence>
<dbReference type="EMBL" id="QGNW01000015">
    <property type="protein sequence ID" value="RVX16538.1"/>
    <property type="molecule type" value="Genomic_DNA"/>
</dbReference>
<feature type="compositionally biased region" description="Basic and acidic residues" evidence="7">
    <location>
        <begin position="18"/>
        <end position="29"/>
    </location>
</feature>
<evidence type="ECO:0000256" key="4">
    <source>
        <dbReference type="ARBA" id="ARBA00023163"/>
    </source>
</evidence>
<dbReference type="SMART" id="SM00338">
    <property type="entry name" value="BRLZ"/>
    <property type="match status" value="1"/>
</dbReference>
<reference evidence="9 10" key="1">
    <citation type="journal article" date="2018" name="PLoS Genet.">
        <title>Population sequencing reveals clonal diversity and ancestral inbreeding in the grapevine cultivar Chardonnay.</title>
        <authorList>
            <person name="Roach M.J."/>
            <person name="Johnson D.L."/>
            <person name="Bohlmann J."/>
            <person name="van Vuuren H.J."/>
            <person name="Jones S.J."/>
            <person name="Pretorius I.S."/>
            <person name="Schmidt S.A."/>
            <person name="Borneman A.R."/>
        </authorList>
    </citation>
    <scope>NUCLEOTIDE SEQUENCE [LARGE SCALE GENOMIC DNA]</scope>
    <source>
        <strain evidence="10">cv. Chardonnay</strain>
        <tissue evidence="9">Leaf</tissue>
    </source>
</reference>
<evidence type="ECO:0000256" key="3">
    <source>
        <dbReference type="ARBA" id="ARBA00023125"/>
    </source>
</evidence>
<dbReference type="InterPro" id="IPR004827">
    <property type="entry name" value="bZIP"/>
</dbReference>
<protein>
    <submittedName>
        <fullName evidence="9">BZIP transcription factor 44</fullName>
    </submittedName>
</protein>
<dbReference type="GO" id="GO:0046982">
    <property type="term" value="F:protein heterodimerization activity"/>
    <property type="evidence" value="ECO:0007669"/>
    <property type="project" value="UniProtKB-ARBA"/>
</dbReference>
<evidence type="ECO:0000256" key="6">
    <source>
        <dbReference type="SAM" id="Coils"/>
    </source>
</evidence>
<evidence type="ECO:0000256" key="7">
    <source>
        <dbReference type="SAM" id="MobiDB-lite"/>
    </source>
</evidence>
<dbReference type="Pfam" id="PF00170">
    <property type="entry name" value="bZIP_1"/>
    <property type="match status" value="1"/>
</dbReference>
<organism evidence="9 10">
    <name type="scientific">Vitis vinifera</name>
    <name type="common">Grape</name>
    <dbReference type="NCBI Taxonomy" id="29760"/>
    <lineage>
        <taxon>Eukaryota</taxon>
        <taxon>Viridiplantae</taxon>
        <taxon>Streptophyta</taxon>
        <taxon>Embryophyta</taxon>
        <taxon>Tracheophyta</taxon>
        <taxon>Spermatophyta</taxon>
        <taxon>Magnoliopsida</taxon>
        <taxon>eudicotyledons</taxon>
        <taxon>Gunneridae</taxon>
        <taxon>Pentapetalae</taxon>
        <taxon>rosids</taxon>
        <taxon>Vitales</taxon>
        <taxon>Vitaceae</taxon>
        <taxon>Viteae</taxon>
        <taxon>Vitis</taxon>
    </lineage>
</organism>
<evidence type="ECO:0000256" key="2">
    <source>
        <dbReference type="ARBA" id="ARBA00023015"/>
    </source>
</evidence>
<dbReference type="PROSITE" id="PS50217">
    <property type="entry name" value="BZIP"/>
    <property type="match status" value="1"/>
</dbReference>
<dbReference type="SUPFAM" id="SSF57959">
    <property type="entry name" value="Leucine zipper domain"/>
    <property type="match status" value="1"/>
</dbReference>
<dbReference type="Proteomes" id="UP000288805">
    <property type="component" value="Unassembled WGS sequence"/>
</dbReference>
<dbReference type="PANTHER" id="PTHR45764:SF76">
    <property type="entry name" value="OS02G0132500 PROTEIN"/>
    <property type="match status" value="1"/>
</dbReference>
<dbReference type="InterPro" id="IPR045314">
    <property type="entry name" value="bZIP_plant_GBF1"/>
</dbReference>
<sequence>MGSSSGASSESSQLQHSGSEEDLRQIMDQRKRKRMLSNRESARRSRMRKQKHLDDMMAQMVHLRKENNRILTTMNVTTQFHMNVEAENAILRAQMAELTLRLQTLNDIMDYLNSSNVPFGTEYQGTQIADECFMNIPWVPPFINQPIMASADGMFMY</sequence>
<feature type="region of interest" description="Disordered" evidence="7">
    <location>
        <begin position="1"/>
        <end position="52"/>
    </location>
</feature>
<evidence type="ECO:0000259" key="8">
    <source>
        <dbReference type="PROSITE" id="PS50217"/>
    </source>
</evidence>
<name>A0A438K5Q9_VITVI</name>
<keyword evidence="5" id="KW-0539">Nucleus</keyword>
<feature type="domain" description="BZIP" evidence="8">
    <location>
        <begin position="28"/>
        <end position="70"/>
    </location>
</feature>
<dbReference type="PANTHER" id="PTHR45764">
    <property type="entry name" value="BZIP TRANSCRIPTION FACTOR 44"/>
    <property type="match status" value="1"/>
</dbReference>
<keyword evidence="6" id="KW-0175">Coiled coil</keyword>